<evidence type="ECO:0000313" key="3">
    <source>
        <dbReference type="Proteomes" id="UP001178508"/>
    </source>
</evidence>
<keyword evidence="3" id="KW-1185">Reference proteome</keyword>
<feature type="region of interest" description="Disordered" evidence="1">
    <location>
        <begin position="1"/>
        <end position="23"/>
    </location>
</feature>
<proteinExistence type="predicted"/>
<dbReference type="EMBL" id="OY660867">
    <property type="protein sequence ID" value="CAJ1054479.1"/>
    <property type="molecule type" value="Genomic_DNA"/>
</dbReference>
<organism evidence="2 3">
    <name type="scientific">Xyrichtys novacula</name>
    <name type="common">Pearly razorfish</name>
    <name type="synonym">Hemipteronotus novacula</name>
    <dbReference type="NCBI Taxonomy" id="13765"/>
    <lineage>
        <taxon>Eukaryota</taxon>
        <taxon>Metazoa</taxon>
        <taxon>Chordata</taxon>
        <taxon>Craniata</taxon>
        <taxon>Vertebrata</taxon>
        <taxon>Euteleostomi</taxon>
        <taxon>Actinopterygii</taxon>
        <taxon>Neopterygii</taxon>
        <taxon>Teleostei</taxon>
        <taxon>Neoteleostei</taxon>
        <taxon>Acanthomorphata</taxon>
        <taxon>Eupercaria</taxon>
        <taxon>Labriformes</taxon>
        <taxon>Labridae</taxon>
        <taxon>Xyrichtys</taxon>
    </lineage>
</organism>
<accession>A0AAV1F0U5</accession>
<dbReference type="Proteomes" id="UP001178508">
    <property type="component" value="Chromosome 4"/>
</dbReference>
<gene>
    <name evidence="2" type="ORF">XNOV1_A018266</name>
</gene>
<protein>
    <recommendedName>
        <fullName evidence="4">VQ domain-containing protein</fullName>
    </recommendedName>
</protein>
<feature type="compositionally biased region" description="Low complexity" evidence="1">
    <location>
        <begin position="1"/>
        <end position="19"/>
    </location>
</feature>
<evidence type="ECO:0000313" key="2">
    <source>
        <dbReference type="EMBL" id="CAJ1054479.1"/>
    </source>
</evidence>
<sequence>MQQQQPGQRQQSVRNSRSSAPYIPTDRQFQGFIQGLRSCSVSPDRVSVHPPACSFSSTSSCPCVRIWEGQTDHFLFSGPGNFIQFPLFLISADSLGDYHHIQRLLKLLLSA</sequence>
<name>A0AAV1F0U5_XYRNO</name>
<evidence type="ECO:0000256" key="1">
    <source>
        <dbReference type="SAM" id="MobiDB-lite"/>
    </source>
</evidence>
<dbReference type="AlphaFoldDB" id="A0AAV1F0U5"/>
<reference evidence="2" key="1">
    <citation type="submission" date="2023-08" db="EMBL/GenBank/DDBJ databases">
        <authorList>
            <person name="Alioto T."/>
            <person name="Alioto T."/>
            <person name="Gomez Garrido J."/>
        </authorList>
    </citation>
    <scope>NUCLEOTIDE SEQUENCE</scope>
</reference>
<evidence type="ECO:0008006" key="4">
    <source>
        <dbReference type="Google" id="ProtNLM"/>
    </source>
</evidence>